<feature type="transmembrane region" description="Helical" evidence="6">
    <location>
        <begin position="460"/>
        <end position="487"/>
    </location>
</feature>
<dbReference type="PANTHER" id="PTHR23502:SF159">
    <property type="entry name" value="TRANSPORTER, PUTATIVE (AFU_ORTHOLOGUE AFUA_4G14230)-RELATED"/>
    <property type="match status" value="1"/>
</dbReference>
<sequence>MKESEFHPVAGVMEKTISHPDSPTTPVRDDIDQGKYDTVAKVDALAADLDPDASDKLNPQNWPVWRKRALFFALMSSSILCDGGMTWGASLFVAQALEWNETVAKSSQSMNWGLLLQGFGGILTVPLIQYCGRYPIWFWSQLFTLASVIGATLSSTPETFVAFRSLQGLFGTIPQVIGLPIIHDMFSPEEWPRYINIWATTFLVGPFLGPALAGYLADALSWRGAFAVLAGLYGISTMIVLVLGRETYYVPNIGVLSAPTFIQSLIGQGGALAVRRPSFVKSAISTVRYIFVLPMLLVGFSVMINFTWPIGITVTVDSFIRAPPYSMGNIEAASMRFAAVIGSLTGFAVGYFFNEFMSKRIHRPSWRPETRLHGVWLPAFAMVCGLILYGLTNQYGLSWVGLAFGWWGVNIGLVGTMVAITSFVLEKYPGESTTVSAILNMWRTCGGFAVSYFQPPWITLAGVGVVFGCQAAIVAVTIVLLIVPVIWMGRK</sequence>
<comment type="subcellular location">
    <subcellularLocation>
        <location evidence="1">Membrane</location>
        <topology evidence="1">Multi-pass membrane protein</topology>
    </subcellularLocation>
</comment>
<keyword evidence="8" id="KW-1185">Reference proteome</keyword>
<evidence type="ECO:0000256" key="3">
    <source>
        <dbReference type="ARBA" id="ARBA00022989"/>
    </source>
</evidence>
<feature type="transmembrane region" description="Helical" evidence="6">
    <location>
        <begin position="404"/>
        <end position="425"/>
    </location>
</feature>
<evidence type="ECO:0000256" key="5">
    <source>
        <dbReference type="SAM" id="MobiDB-lite"/>
    </source>
</evidence>
<feature type="transmembrane region" description="Helical" evidence="6">
    <location>
        <begin position="109"/>
        <end position="130"/>
    </location>
</feature>
<dbReference type="Pfam" id="PF07690">
    <property type="entry name" value="MFS_1"/>
    <property type="match status" value="1"/>
</dbReference>
<protein>
    <submittedName>
        <fullName evidence="7">MFS transporter</fullName>
    </submittedName>
</protein>
<feature type="transmembrane region" description="Helical" evidence="6">
    <location>
        <begin position="286"/>
        <end position="308"/>
    </location>
</feature>
<organism evidence="7 8">
    <name type="scientific">Calycina marina</name>
    <dbReference type="NCBI Taxonomy" id="1763456"/>
    <lineage>
        <taxon>Eukaryota</taxon>
        <taxon>Fungi</taxon>
        <taxon>Dikarya</taxon>
        <taxon>Ascomycota</taxon>
        <taxon>Pezizomycotina</taxon>
        <taxon>Leotiomycetes</taxon>
        <taxon>Helotiales</taxon>
        <taxon>Pezizellaceae</taxon>
        <taxon>Calycina</taxon>
    </lineage>
</organism>
<feature type="transmembrane region" description="Helical" evidence="6">
    <location>
        <begin position="224"/>
        <end position="243"/>
    </location>
</feature>
<keyword evidence="2 6" id="KW-0812">Transmembrane</keyword>
<name>A0A9P7YXU8_9HELO</name>
<keyword evidence="3 6" id="KW-1133">Transmembrane helix</keyword>
<gene>
    <name evidence="7" type="ORF">BJ878DRAFT_522415</name>
</gene>
<evidence type="ECO:0000313" key="7">
    <source>
        <dbReference type="EMBL" id="KAG9241113.1"/>
    </source>
</evidence>
<dbReference type="Gene3D" id="1.20.1250.20">
    <property type="entry name" value="MFS general substrate transporter like domains"/>
    <property type="match status" value="1"/>
</dbReference>
<keyword evidence="4 6" id="KW-0472">Membrane</keyword>
<dbReference type="InterPro" id="IPR036259">
    <property type="entry name" value="MFS_trans_sf"/>
</dbReference>
<dbReference type="EMBL" id="MU254270">
    <property type="protein sequence ID" value="KAG9241113.1"/>
    <property type="molecule type" value="Genomic_DNA"/>
</dbReference>
<feature type="transmembrane region" description="Helical" evidence="6">
    <location>
        <begin position="195"/>
        <end position="217"/>
    </location>
</feature>
<dbReference type="InterPro" id="IPR011701">
    <property type="entry name" value="MFS"/>
</dbReference>
<evidence type="ECO:0000256" key="6">
    <source>
        <dbReference type="SAM" id="Phobius"/>
    </source>
</evidence>
<dbReference type="PANTHER" id="PTHR23502">
    <property type="entry name" value="MAJOR FACILITATOR SUPERFAMILY"/>
    <property type="match status" value="1"/>
</dbReference>
<dbReference type="GO" id="GO:0022857">
    <property type="term" value="F:transmembrane transporter activity"/>
    <property type="evidence" value="ECO:0007669"/>
    <property type="project" value="InterPro"/>
</dbReference>
<dbReference type="GO" id="GO:0005886">
    <property type="term" value="C:plasma membrane"/>
    <property type="evidence" value="ECO:0007669"/>
    <property type="project" value="TreeGrafter"/>
</dbReference>
<feature type="transmembrane region" description="Helical" evidence="6">
    <location>
        <begin position="69"/>
        <end position="97"/>
    </location>
</feature>
<proteinExistence type="predicted"/>
<feature type="region of interest" description="Disordered" evidence="5">
    <location>
        <begin position="1"/>
        <end position="31"/>
    </location>
</feature>
<evidence type="ECO:0000256" key="2">
    <source>
        <dbReference type="ARBA" id="ARBA00022692"/>
    </source>
</evidence>
<evidence type="ECO:0000256" key="1">
    <source>
        <dbReference type="ARBA" id="ARBA00004141"/>
    </source>
</evidence>
<evidence type="ECO:0000256" key="4">
    <source>
        <dbReference type="ARBA" id="ARBA00023136"/>
    </source>
</evidence>
<accession>A0A9P7YXU8</accession>
<comment type="caution">
    <text evidence="7">The sequence shown here is derived from an EMBL/GenBank/DDBJ whole genome shotgun (WGS) entry which is preliminary data.</text>
</comment>
<dbReference type="OrthoDB" id="2533084at2759"/>
<dbReference type="Proteomes" id="UP000887226">
    <property type="component" value="Unassembled WGS sequence"/>
</dbReference>
<dbReference type="SUPFAM" id="SSF103473">
    <property type="entry name" value="MFS general substrate transporter"/>
    <property type="match status" value="1"/>
</dbReference>
<feature type="transmembrane region" description="Helical" evidence="6">
    <location>
        <begin position="166"/>
        <end position="183"/>
    </location>
</feature>
<feature type="transmembrane region" description="Helical" evidence="6">
    <location>
        <begin position="374"/>
        <end position="392"/>
    </location>
</feature>
<evidence type="ECO:0000313" key="8">
    <source>
        <dbReference type="Proteomes" id="UP000887226"/>
    </source>
</evidence>
<dbReference type="AlphaFoldDB" id="A0A9P7YXU8"/>
<feature type="transmembrane region" description="Helical" evidence="6">
    <location>
        <begin position="136"/>
        <end position="154"/>
    </location>
</feature>
<reference evidence="7" key="1">
    <citation type="journal article" date="2021" name="IMA Fungus">
        <title>Genomic characterization of three marine fungi, including Emericellopsis atlantica sp. nov. with signatures of a generalist lifestyle and marine biomass degradation.</title>
        <authorList>
            <person name="Hagestad O.C."/>
            <person name="Hou L."/>
            <person name="Andersen J.H."/>
            <person name="Hansen E.H."/>
            <person name="Altermark B."/>
            <person name="Li C."/>
            <person name="Kuhnert E."/>
            <person name="Cox R.J."/>
            <person name="Crous P.W."/>
            <person name="Spatafora J.W."/>
            <person name="Lail K."/>
            <person name="Amirebrahimi M."/>
            <person name="Lipzen A."/>
            <person name="Pangilinan J."/>
            <person name="Andreopoulos W."/>
            <person name="Hayes R.D."/>
            <person name="Ng V."/>
            <person name="Grigoriev I.V."/>
            <person name="Jackson S.A."/>
            <person name="Sutton T.D.S."/>
            <person name="Dobson A.D.W."/>
            <person name="Rama T."/>
        </authorList>
    </citation>
    <scope>NUCLEOTIDE SEQUENCE</scope>
    <source>
        <strain evidence="7">TRa3180A</strain>
    </source>
</reference>
<feature type="transmembrane region" description="Helical" evidence="6">
    <location>
        <begin position="333"/>
        <end position="353"/>
    </location>
</feature>